<organism evidence="2 4">
    <name type="scientific">Mucilaginibacter rubeus</name>
    <dbReference type="NCBI Taxonomy" id="2027860"/>
    <lineage>
        <taxon>Bacteria</taxon>
        <taxon>Pseudomonadati</taxon>
        <taxon>Bacteroidota</taxon>
        <taxon>Sphingobacteriia</taxon>
        <taxon>Sphingobacteriales</taxon>
        <taxon>Sphingobacteriaceae</taxon>
        <taxon>Mucilaginibacter</taxon>
    </lineage>
</organism>
<evidence type="ECO:0000313" key="3">
    <source>
        <dbReference type="EMBL" id="QTE48243.1"/>
    </source>
</evidence>
<keyword evidence="5" id="KW-1185">Reference proteome</keyword>
<dbReference type="Pfam" id="PF07494">
    <property type="entry name" value="Reg_prop"/>
    <property type="match status" value="1"/>
</dbReference>
<evidence type="ECO:0000313" key="4">
    <source>
        <dbReference type="Proteomes" id="UP000250557"/>
    </source>
</evidence>
<gene>
    <name evidence="2" type="ORF">DIU31_005560</name>
    <name evidence="3" type="ORF">J3L21_22165</name>
</gene>
<dbReference type="AlphaFoldDB" id="A0AAE6JC74"/>
<evidence type="ECO:0000256" key="1">
    <source>
        <dbReference type="SAM" id="Phobius"/>
    </source>
</evidence>
<dbReference type="InterPro" id="IPR015943">
    <property type="entry name" value="WD40/YVTN_repeat-like_dom_sf"/>
</dbReference>
<keyword evidence="1" id="KW-0472">Membrane</keyword>
<dbReference type="RefSeq" id="WP_112658566.1">
    <property type="nucleotide sequence ID" value="NZ_CP043451.1"/>
</dbReference>
<protein>
    <recommendedName>
        <fullName evidence="6">Histidine kinase</fullName>
    </recommendedName>
</protein>
<accession>A0AAE6JC74</accession>
<keyword evidence="1" id="KW-0812">Transmembrane</keyword>
<dbReference type="Gene3D" id="2.130.10.10">
    <property type="entry name" value="YVTN repeat-like/Quinoprotein amine dehydrogenase"/>
    <property type="match status" value="1"/>
</dbReference>
<dbReference type="Proteomes" id="UP000250557">
    <property type="component" value="Chromosome"/>
</dbReference>
<name>A0AAE6JC74_9SPHI</name>
<proteinExistence type="predicted"/>
<feature type="transmembrane region" description="Helical" evidence="1">
    <location>
        <begin position="13"/>
        <end position="31"/>
    </location>
</feature>
<evidence type="ECO:0000313" key="2">
    <source>
        <dbReference type="EMBL" id="QEM03009.1"/>
    </source>
</evidence>
<dbReference type="EMBL" id="CP071880">
    <property type="protein sequence ID" value="QTE48243.1"/>
    <property type="molecule type" value="Genomic_DNA"/>
</dbReference>
<dbReference type="InterPro" id="IPR011110">
    <property type="entry name" value="Reg_prop"/>
</dbReference>
<dbReference type="EMBL" id="CP043451">
    <property type="protein sequence ID" value="QEM03009.1"/>
    <property type="molecule type" value="Genomic_DNA"/>
</dbReference>
<reference evidence="2 4" key="1">
    <citation type="submission" date="2019-08" db="EMBL/GenBank/DDBJ databases">
        <title>Comparative genome analysis confer to the adaptation heavy metal polluted environment.</title>
        <authorList>
            <person name="Li Y."/>
        </authorList>
    </citation>
    <scope>NUCLEOTIDE SEQUENCE [LARGE SCALE GENOMIC DNA]</scope>
    <source>
        <strain evidence="2 4">P2</strain>
    </source>
</reference>
<evidence type="ECO:0008006" key="6">
    <source>
        <dbReference type="Google" id="ProtNLM"/>
    </source>
</evidence>
<sequence>MHSRINNILNPKIYFSFLFLFVYLNVFDFTAGQPVRYLGIENGLSNNAVTSLYQDQYSFMWMGTYDGLNRYDSDEFKVYRNEWNNNKPLPYNYISALNIIFCPLIL</sequence>
<evidence type="ECO:0000313" key="5">
    <source>
        <dbReference type="Proteomes" id="UP000663940"/>
    </source>
</evidence>
<dbReference type="Proteomes" id="UP000663940">
    <property type="component" value="Chromosome"/>
</dbReference>
<reference evidence="3 5" key="2">
    <citation type="submission" date="2021-03" db="EMBL/GenBank/DDBJ databases">
        <title>Mucilaginibacter strains isolated from gold and copper mining confer multi heavy-metal resistance.</title>
        <authorList>
            <person name="Li Y."/>
        </authorList>
    </citation>
    <scope>NUCLEOTIDE SEQUENCE [LARGE SCALE GENOMIC DNA]</scope>
    <source>
        <strain evidence="3 5">P2-4</strain>
    </source>
</reference>
<keyword evidence="1" id="KW-1133">Transmembrane helix</keyword>